<dbReference type="NCBIfam" id="NF008729">
    <property type="entry name" value="PRK11747.1"/>
    <property type="match status" value="1"/>
</dbReference>
<dbReference type="PROSITE" id="PS51193">
    <property type="entry name" value="HELICASE_ATP_BIND_2"/>
    <property type="match status" value="1"/>
</dbReference>
<feature type="region of interest" description="Disordered" evidence="12">
    <location>
        <begin position="1"/>
        <end position="24"/>
    </location>
</feature>
<protein>
    <recommendedName>
        <fullName evidence="11">ATP-dependent DNA helicase DinG</fullName>
        <ecNumber evidence="11">5.6.2.3</ecNumber>
    </recommendedName>
    <alternativeName>
        <fullName evidence="11">DNA 5'-3' helicase DinG</fullName>
    </alternativeName>
</protein>
<feature type="binding site" evidence="11">
    <location>
        <position position="256"/>
    </location>
    <ligand>
        <name>[4Fe-4S] cluster</name>
        <dbReference type="ChEBI" id="CHEBI:49883"/>
    </ligand>
</feature>
<evidence type="ECO:0000256" key="7">
    <source>
        <dbReference type="ARBA" id="ARBA00023004"/>
    </source>
</evidence>
<dbReference type="SMART" id="SM00491">
    <property type="entry name" value="HELICc2"/>
    <property type="match status" value="1"/>
</dbReference>
<dbReference type="InterPro" id="IPR039000">
    <property type="entry name" value="DinG_proteobact"/>
</dbReference>
<keyword evidence="15" id="KW-1185">Reference proteome</keyword>
<keyword evidence="7 11" id="KW-0408">Iron</keyword>
<dbReference type="KEGG" id="pvac:HC248_01465"/>
<dbReference type="InterPro" id="IPR006555">
    <property type="entry name" value="ATP-dep_Helicase_C"/>
</dbReference>
<comment type="cofactor">
    <cofactor evidence="11">
        <name>[4Fe-4S] cluster</name>
        <dbReference type="ChEBI" id="CHEBI:49883"/>
    </cofactor>
    <text evidence="11">Binds 1 [4Fe-4S] cluster.</text>
</comment>
<evidence type="ECO:0000313" key="14">
    <source>
        <dbReference type="EMBL" id="QJC56178.1"/>
    </source>
</evidence>
<evidence type="ECO:0000256" key="8">
    <source>
        <dbReference type="ARBA" id="ARBA00023014"/>
    </source>
</evidence>
<evidence type="ECO:0000256" key="6">
    <source>
        <dbReference type="ARBA" id="ARBA00022840"/>
    </source>
</evidence>
<dbReference type="EC" id="5.6.2.3" evidence="11"/>
<dbReference type="HAMAP" id="MF_02205">
    <property type="entry name" value="DinG_proteobact"/>
    <property type="match status" value="1"/>
</dbReference>
<evidence type="ECO:0000256" key="5">
    <source>
        <dbReference type="ARBA" id="ARBA00022806"/>
    </source>
</evidence>
<comment type="function">
    <text evidence="11">DNA-dependent ATPase and 5'-3' DNA helicase. Unwinds D-loops, R-loops, forked DNA and G-quadruplex DNA.</text>
</comment>
<feature type="binding site" evidence="11">
    <location>
        <position position="250"/>
    </location>
    <ligand>
        <name>[4Fe-4S] cluster</name>
        <dbReference type="ChEBI" id="CHEBI:49883"/>
    </ligand>
</feature>
<dbReference type="EMBL" id="CP051461">
    <property type="protein sequence ID" value="QJC56178.1"/>
    <property type="molecule type" value="Genomic_DNA"/>
</dbReference>
<keyword evidence="1 11" id="KW-0004">4Fe-4S</keyword>
<dbReference type="AlphaFoldDB" id="A0A6H2H8I0"/>
<evidence type="ECO:0000256" key="4">
    <source>
        <dbReference type="ARBA" id="ARBA00022801"/>
    </source>
</evidence>
<evidence type="ECO:0000256" key="3">
    <source>
        <dbReference type="ARBA" id="ARBA00022741"/>
    </source>
</evidence>
<name>A0A6H2H8I0_9BURK</name>
<sequence length="744" mass="82291">MKSKVKPLPAEQKEEIATSEPLPAYASEEGIDPELLETARVRLELLYGEVAADWPGFIARPGQYQMMQAALLTFLSAKAPEDADRSGRQLAQLEAGTGTGKTVAYCLAAIVASEILKKPVVVSTATVALQEQLFQKDLPRLAKIIPDLRFDILKGRARYVCQSRLEGVINDVAQDMLPGDMFQDAFIDTRRQQEVIPRDRGQAMRWFKSTEKKLNNGSWDGDVDSLAQTPDPQDWRQVQANAHACNGGRCEFFKSCAFFKARRQAAGATLQVANHALILATLQNESTLIDAGNTLFVFDEAHHLPSIAAEQFSYRARIGTSSKLLTSLRTVALRHGKTLPASTRPDPVAFAQLITGCTDKLSVLERFWIDAGLVSAEKDVHRFTQGEIPQDLIPECEELANLLGSVNRTVERIAEALMEQDESLSVSERDEQTRAGVELGVYVSRLGTLEKLMRSWATHDKIPWAKWLEWVEDAGGTNIDAWLCASPMTAAQVLSKNLWKTVSAAVCTSATLTACGSFDFFDRMSGMNRFPERRSLVVDSPFDYATQGELRIAPMKHSPKNSEFSGELCLKLPGLLLAHEHGQLVLFTSRKQMQACHAALPAALEKQVLMQGVLSRVELLKEHSRRVKQGERSIIFGLQSFGEGIDLPGELCEHVVIDKLPFTPPNSPVEEALSEWLGTQGRDPFLELSVPRTGMKLAQWAGRGVRTVTDRAVITICDTRLISMRYGQALLDGMPPFPVVRPRA</sequence>
<evidence type="ECO:0000256" key="9">
    <source>
        <dbReference type="ARBA" id="ARBA00023125"/>
    </source>
</evidence>
<proteinExistence type="inferred from homology"/>
<evidence type="ECO:0000256" key="1">
    <source>
        <dbReference type="ARBA" id="ARBA00022485"/>
    </source>
</evidence>
<reference evidence="14 15" key="1">
    <citation type="submission" date="2020-04" db="EMBL/GenBank/DDBJ databases">
        <title>Complete genome of a Psychrophilic, Marine, Gas Vacuolate Bacterium Polaromonas vacuolata KCTC 22033T.</title>
        <authorList>
            <person name="Hwang K."/>
            <person name="Kim K.M."/>
        </authorList>
    </citation>
    <scope>NUCLEOTIDE SEQUENCE [LARGE SCALE GENOMIC DNA]</scope>
    <source>
        <strain evidence="14 15">KCTC 22033</strain>
    </source>
</reference>
<dbReference type="InterPro" id="IPR014013">
    <property type="entry name" value="Helic_SF1/SF2_ATP-bd_DinG/Rad3"/>
</dbReference>
<dbReference type="GO" id="GO:0046872">
    <property type="term" value="F:metal ion binding"/>
    <property type="evidence" value="ECO:0007669"/>
    <property type="project" value="UniProtKB-KW"/>
</dbReference>
<comment type="similarity">
    <text evidence="11">Belongs to the helicase family. DinG subfamily. Type 1 sub-subfamily.</text>
</comment>
<accession>A0A6H2H8I0</accession>
<dbReference type="InterPro" id="IPR027417">
    <property type="entry name" value="P-loop_NTPase"/>
</dbReference>
<keyword evidence="5 11" id="KW-0347">Helicase</keyword>
<dbReference type="GO" id="GO:0009432">
    <property type="term" value="P:SOS response"/>
    <property type="evidence" value="ECO:0007669"/>
    <property type="project" value="TreeGrafter"/>
</dbReference>
<gene>
    <name evidence="14" type="primary">dinG_3</name>
    <name evidence="11" type="synonym">dinG</name>
    <name evidence="14" type="ORF">HC248_01465</name>
</gene>
<dbReference type="InterPro" id="IPR010614">
    <property type="entry name" value="RAD3-like_helicase_DEAD"/>
</dbReference>
<feature type="binding site" evidence="11">
    <location>
        <position position="245"/>
    </location>
    <ligand>
        <name>[4Fe-4S] cluster</name>
        <dbReference type="ChEBI" id="CHEBI:49883"/>
    </ligand>
</feature>
<dbReference type="Pfam" id="PF13307">
    <property type="entry name" value="Helicase_C_2"/>
    <property type="match status" value="1"/>
</dbReference>
<dbReference type="PANTHER" id="PTHR11472:SF59">
    <property type="entry name" value="ATP-DEPENDENT DNA HELICASE DING"/>
    <property type="match status" value="1"/>
</dbReference>
<dbReference type="Proteomes" id="UP000502041">
    <property type="component" value="Chromosome"/>
</dbReference>
<keyword evidence="2 11" id="KW-0479">Metal-binding</keyword>
<dbReference type="Pfam" id="PF06733">
    <property type="entry name" value="DEAD_2"/>
    <property type="match status" value="1"/>
</dbReference>
<evidence type="ECO:0000256" key="2">
    <source>
        <dbReference type="ARBA" id="ARBA00022723"/>
    </source>
</evidence>
<keyword evidence="4 11" id="KW-0378">Hydrolase</keyword>
<dbReference type="GO" id="GO:0016818">
    <property type="term" value="F:hydrolase activity, acting on acid anhydrides, in phosphorus-containing anhydrides"/>
    <property type="evidence" value="ECO:0007669"/>
    <property type="project" value="InterPro"/>
</dbReference>
<evidence type="ECO:0000256" key="11">
    <source>
        <dbReference type="HAMAP-Rule" id="MF_02205"/>
    </source>
</evidence>
<evidence type="ECO:0000256" key="10">
    <source>
        <dbReference type="ARBA" id="ARBA00023235"/>
    </source>
</evidence>
<evidence type="ECO:0000256" key="12">
    <source>
        <dbReference type="SAM" id="MobiDB-lite"/>
    </source>
</evidence>
<feature type="domain" description="Helicase ATP-binding" evidence="13">
    <location>
        <begin position="49"/>
        <end position="387"/>
    </location>
</feature>
<dbReference type="Gene3D" id="3.40.50.300">
    <property type="entry name" value="P-loop containing nucleotide triphosphate hydrolases"/>
    <property type="match status" value="2"/>
</dbReference>
<dbReference type="GO" id="GO:0043139">
    <property type="term" value="F:5'-3' DNA helicase activity"/>
    <property type="evidence" value="ECO:0007669"/>
    <property type="project" value="UniProtKB-UniRule"/>
</dbReference>
<organism evidence="14 15">
    <name type="scientific">Polaromonas vacuolata</name>
    <dbReference type="NCBI Taxonomy" id="37448"/>
    <lineage>
        <taxon>Bacteria</taxon>
        <taxon>Pseudomonadati</taxon>
        <taxon>Pseudomonadota</taxon>
        <taxon>Betaproteobacteria</taxon>
        <taxon>Burkholderiales</taxon>
        <taxon>Comamonadaceae</taxon>
        <taxon>Polaromonas</taxon>
    </lineage>
</organism>
<dbReference type="GO" id="GO:0005524">
    <property type="term" value="F:ATP binding"/>
    <property type="evidence" value="ECO:0007669"/>
    <property type="project" value="UniProtKB-UniRule"/>
</dbReference>
<dbReference type="GO" id="GO:0006281">
    <property type="term" value="P:DNA repair"/>
    <property type="evidence" value="ECO:0007669"/>
    <property type="project" value="TreeGrafter"/>
</dbReference>
<dbReference type="GO" id="GO:0033677">
    <property type="term" value="F:DNA/RNA helicase activity"/>
    <property type="evidence" value="ECO:0007669"/>
    <property type="project" value="TreeGrafter"/>
</dbReference>
<keyword evidence="6 11" id="KW-0067">ATP-binding</keyword>
<dbReference type="InterPro" id="IPR045028">
    <property type="entry name" value="DinG/Rad3-like"/>
</dbReference>
<keyword evidence="3 11" id="KW-0547">Nucleotide-binding</keyword>
<dbReference type="GO" id="GO:0003677">
    <property type="term" value="F:DNA binding"/>
    <property type="evidence" value="ECO:0007669"/>
    <property type="project" value="UniProtKB-UniRule"/>
</dbReference>
<dbReference type="RefSeq" id="WP_168921924.1">
    <property type="nucleotide sequence ID" value="NZ_CP051461.1"/>
</dbReference>
<feature type="binding site" evidence="11">
    <location>
        <position position="161"/>
    </location>
    <ligand>
        <name>[4Fe-4S] cluster</name>
        <dbReference type="ChEBI" id="CHEBI:49883"/>
    </ligand>
</feature>
<evidence type="ECO:0000313" key="15">
    <source>
        <dbReference type="Proteomes" id="UP000502041"/>
    </source>
</evidence>
<comment type="catalytic activity">
    <reaction evidence="11">
        <text>ATP + H2O = ADP + phosphate + H(+)</text>
        <dbReference type="Rhea" id="RHEA:13065"/>
        <dbReference type="ChEBI" id="CHEBI:15377"/>
        <dbReference type="ChEBI" id="CHEBI:15378"/>
        <dbReference type="ChEBI" id="CHEBI:30616"/>
        <dbReference type="ChEBI" id="CHEBI:43474"/>
        <dbReference type="ChEBI" id="CHEBI:456216"/>
        <dbReference type="EC" id="5.6.2.3"/>
    </reaction>
</comment>
<keyword evidence="9 11" id="KW-0238">DNA-binding</keyword>
<dbReference type="GO" id="GO:0051539">
    <property type="term" value="F:4 iron, 4 sulfur cluster binding"/>
    <property type="evidence" value="ECO:0007669"/>
    <property type="project" value="UniProtKB-UniRule"/>
</dbReference>
<evidence type="ECO:0000259" key="13">
    <source>
        <dbReference type="PROSITE" id="PS51193"/>
    </source>
</evidence>
<dbReference type="PANTHER" id="PTHR11472">
    <property type="entry name" value="DNA REPAIR DEAD HELICASE RAD3/XP-D SUBFAMILY MEMBER"/>
    <property type="match status" value="1"/>
</dbReference>
<dbReference type="SUPFAM" id="SSF52540">
    <property type="entry name" value="P-loop containing nucleoside triphosphate hydrolases"/>
    <property type="match status" value="1"/>
</dbReference>
<keyword evidence="8 11" id="KW-0411">Iron-sulfur</keyword>
<keyword evidence="10 11" id="KW-0413">Isomerase</keyword>